<name>A0A0B6Y064_9EUPU</name>
<accession>A0A0B6Y064</accession>
<evidence type="ECO:0000313" key="2">
    <source>
        <dbReference type="EMBL" id="CEK49539.1"/>
    </source>
</evidence>
<dbReference type="AlphaFoldDB" id="A0A0B6Y064"/>
<gene>
    <name evidence="2" type="primary">ORF8082</name>
</gene>
<sequence length="78" mass="9048">MMKSSKTEQRNCGLKDNALEDSPNNKMWKVTATVIFSTGNTRTKYKQVTCLHILLLFISLYHVSHRKASETILIDQYR</sequence>
<evidence type="ECO:0000256" key="1">
    <source>
        <dbReference type="SAM" id="MobiDB-lite"/>
    </source>
</evidence>
<organism evidence="2">
    <name type="scientific">Arion vulgaris</name>
    <dbReference type="NCBI Taxonomy" id="1028688"/>
    <lineage>
        <taxon>Eukaryota</taxon>
        <taxon>Metazoa</taxon>
        <taxon>Spiralia</taxon>
        <taxon>Lophotrochozoa</taxon>
        <taxon>Mollusca</taxon>
        <taxon>Gastropoda</taxon>
        <taxon>Heterobranchia</taxon>
        <taxon>Euthyneura</taxon>
        <taxon>Panpulmonata</taxon>
        <taxon>Eupulmonata</taxon>
        <taxon>Stylommatophora</taxon>
        <taxon>Helicina</taxon>
        <taxon>Arionoidea</taxon>
        <taxon>Arionidae</taxon>
        <taxon>Arion</taxon>
    </lineage>
</organism>
<dbReference type="EMBL" id="HACG01002674">
    <property type="protein sequence ID" value="CEK49539.1"/>
    <property type="molecule type" value="Transcribed_RNA"/>
</dbReference>
<feature type="region of interest" description="Disordered" evidence="1">
    <location>
        <begin position="1"/>
        <end position="22"/>
    </location>
</feature>
<protein>
    <submittedName>
        <fullName evidence="2">Uncharacterized protein</fullName>
    </submittedName>
</protein>
<proteinExistence type="predicted"/>
<reference evidence="2" key="1">
    <citation type="submission" date="2014-12" db="EMBL/GenBank/DDBJ databases">
        <title>Insight into the proteome of Arion vulgaris.</title>
        <authorList>
            <person name="Aradska J."/>
            <person name="Bulat T."/>
            <person name="Smidak R."/>
            <person name="Sarate P."/>
            <person name="Gangsoo J."/>
            <person name="Sialana F."/>
            <person name="Bilban M."/>
            <person name="Lubec G."/>
        </authorList>
    </citation>
    <scope>NUCLEOTIDE SEQUENCE</scope>
    <source>
        <tissue evidence="2">Skin</tissue>
    </source>
</reference>